<accession>A0A6I3XBH2</accession>
<name>A0A6I3XBH2_9BURK</name>
<dbReference type="Proteomes" id="UP000431684">
    <property type="component" value="Unassembled WGS sequence"/>
</dbReference>
<dbReference type="RefSeq" id="WP_155710002.1">
    <property type="nucleotide sequence ID" value="NZ_BMWU01000002.1"/>
</dbReference>
<dbReference type="AlphaFoldDB" id="A0A6I3XBH2"/>
<evidence type="ECO:0000259" key="1">
    <source>
        <dbReference type="Pfam" id="PF18539"/>
    </source>
</evidence>
<dbReference type="InterPro" id="IPR041008">
    <property type="entry name" value="DUF5625"/>
</dbReference>
<sequence length="178" mass="19278">MGPLIYSLCQQPVLGLILYISTACAFPPLFDAEPFPLRQAGTTIVRQFKAPVGKPYFLMLHFKFPSSDAVHGSEIAGSGYNANCDRDYADIPEPQRAGLGRPIPVHVLIREKQTGMVTVDKVFTSLCVTSWSANEKSRTVARFELAAGTYIAEIRNMENQAGLDGVTTAVSLVAGQGK</sequence>
<protein>
    <recommendedName>
        <fullName evidence="1">DUF5625 domain-containing protein</fullName>
    </recommendedName>
</protein>
<dbReference type="OrthoDB" id="8758687at2"/>
<keyword evidence="3" id="KW-1185">Reference proteome</keyword>
<dbReference type="Gene3D" id="2.60.120.790">
    <property type="match status" value="1"/>
</dbReference>
<dbReference type="Pfam" id="PF18539">
    <property type="entry name" value="DUF5625"/>
    <property type="match status" value="1"/>
</dbReference>
<feature type="domain" description="DUF5625" evidence="1">
    <location>
        <begin position="34"/>
        <end position="171"/>
    </location>
</feature>
<evidence type="ECO:0000313" key="3">
    <source>
        <dbReference type="Proteomes" id="UP000431684"/>
    </source>
</evidence>
<dbReference type="EMBL" id="WNWM01000002">
    <property type="protein sequence ID" value="MUI14294.1"/>
    <property type="molecule type" value="Genomic_DNA"/>
</dbReference>
<gene>
    <name evidence="2" type="ORF">GJV26_17775</name>
</gene>
<comment type="caution">
    <text evidence="2">The sequence shown here is derived from an EMBL/GenBank/DDBJ whole genome shotgun (WGS) entry which is preliminary data.</text>
</comment>
<organism evidence="2 3">
    <name type="scientific">Pseudoduganella dura</name>
    <dbReference type="NCBI Taxonomy" id="321982"/>
    <lineage>
        <taxon>Bacteria</taxon>
        <taxon>Pseudomonadati</taxon>
        <taxon>Pseudomonadota</taxon>
        <taxon>Betaproteobacteria</taxon>
        <taxon>Burkholderiales</taxon>
        <taxon>Oxalobacteraceae</taxon>
        <taxon>Telluria group</taxon>
        <taxon>Pseudoduganella</taxon>
    </lineage>
</organism>
<proteinExistence type="predicted"/>
<evidence type="ECO:0000313" key="2">
    <source>
        <dbReference type="EMBL" id="MUI14294.1"/>
    </source>
</evidence>
<reference evidence="2 3" key="1">
    <citation type="submission" date="2019-11" db="EMBL/GenBank/DDBJ databases">
        <title>Draft Genome Sequences of Six Type Strains of the Genus Massilia.</title>
        <authorList>
            <person name="Miess H."/>
            <person name="Frediansyah A."/>
            <person name="Goeker M."/>
            <person name="Gross H."/>
        </authorList>
    </citation>
    <scope>NUCLEOTIDE SEQUENCE [LARGE SCALE GENOMIC DNA]</scope>
    <source>
        <strain evidence="2 3">DSM 17513</strain>
    </source>
</reference>